<keyword evidence="2" id="KW-1185">Reference proteome</keyword>
<dbReference type="EMBL" id="KZ305031">
    <property type="protein sequence ID" value="PIA48046.1"/>
    <property type="molecule type" value="Genomic_DNA"/>
</dbReference>
<sequence>MALNRESVNNINNVRRSPMALNRESVNNINNVRLQNVLIPPYGMNHLSPLHSEGVFYCPHLISVYDPCWKELGLEVDPYLRAWNYSAAWVAETSGSPVGVVMSKIDCKPAIHTE</sequence>
<organism evidence="1 2">
    <name type="scientific">Aquilegia coerulea</name>
    <name type="common">Rocky mountain columbine</name>
    <dbReference type="NCBI Taxonomy" id="218851"/>
    <lineage>
        <taxon>Eukaryota</taxon>
        <taxon>Viridiplantae</taxon>
        <taxon>Streptophyta</taxon>
        <taxon>Embryophyta</taxon>
        <taxon>Tracheophyta</taxon>
        <taxon>Spermatophyta</taxon>
        <taxon>Magnoliopsida</taxon>
        <taxon>Ranunculales</taxon>
        <taxon>Ranunculaceae</taxon>
        <taxon>Thalictroideae</taxon>
        <taxon>Aquilegia</taxon>
    </lineage>
</organism>
<evidence type="ECO:0000313" key="1">
    <source>
        <dbReference type="EMBL" id="PIA48046.1"/>
    </source>
</evidence>
<name>A0A2G5DX67_AQUCA</name>
<protein>
    <submittedName>
        <fullName evidence="1">Uncharacterized protein</fullName>
    </submittedName>
</protein>
<reference evidence="1 2" key="1">
    <citation type="submission" date="2017-09" db="EMBL/GenBank/DDBJ databases">
        <title>WGS assembly of Aquilegia coerulea Goldsmith.</title>
        <authorList>
            <person name="Hodges S."/>
            <person name="Kramer E."/>
            <person name="Nordborg M."/>
            <person name="Tomkins J."/>
            <person name="Borevitz J."/>
            <person name="Derieg N."/>
            <person name="Yan J."/>
            <person name="Mihaltcheva S."/>
            <person name="Hayes R.D."/>
            <person name="Rokhsar D."/>
        </authorList>
    </citation>
    <scope>NUCLEOTIDE SEQUENCE [LARGE SCALE GENOMIC DNA]</scope>
    <source>
        <strain evidence="2">cv. Goldsmith</strain>
    </source>
</reference>
<dbReference type="AlphaFoldDB" id="A0A2G5DX67"/>
<evidence type="ECO:0000313" key="2">
    <source>
        <dbReference type="Proteomes" id="UP000230069"/>
    </source>
</evidence>
<dbReference type="Proteomes" id="UP000230069">
    <property type="component" value="Unassembled WGS sequence"/>
</dbReference>
<accession>A0A2G5DX67</accession>
<proteinExistence type="predicted"/>
<dbReference type="InParanoid" id="A0A2G5DX67"/>
<gene>
    <name evidence="1" type="ORF">AQUCO_01400556v1</name>
</gene>